<keyword evidence="4" id="KW-0288">FMN</keyword>
<evidence type="ECO:0000259" key="6">
    <source>
        <dbReference type="Pfam" id="PF03358"/>
    </source>
</evidence>
<dbReference type="RefSeq" id="WP_048169422.1">
    <property type="nucleotide sequence ID" value="NZ_CP009506.1"/>
</dbReference>
<evidence type="ECO:0000313" key="7">
    <source>
        <dbReference type="EMBL" id="AKB26999.1"/>
    </source>
</evidence>
<accession>A0A0E3P187</accession>
<proteinExistence type="inferred from homology"/>
<dbReference type="SUPFAM" id="SSF52218">
    <property type="entry name" value="Flavoproteins"/>
    <property type="match status" value="1"/>
</dbReference>
<dbReference type="AlphaFoldDB" id="A0A0E3P187"/>
<dbReference type="InterPro" id="IPR051796">
    <property type="entry name" value="ISF_SsuE-like"/>
</dbReference>
<dbReference type="PANTHER" id="PTHR43278:SF4">
    <property type="entry name" value="NAD(P)H-DEPENDENT FMN-CONTAINING OXIDOREDUCTASE YWQN-RELATED"/>
    <property type="match status" value="1"/>
</dbReference>
<dbReference type="Gene3D" id="3.40.50.360">
    <property type="match status" value="1"/>
</dbReference>
<dbReference type="HOGENOM" id="CLU_050993_3_3_2"/>
<comment type="similarity">
    <text evidence="5">Belongs to the SsuE family. Isf subfamily.</text>
</comment>
<dbReference type="InterPro" id="IPR029039">
    <property type="entry name" value="Flavoprotein-like_sf"/>
</dbReference>
<dbReference type="KEGG" id="msw:MSSIT_0280"/>
<dbReference type="Pfam" id="PF03358">
    <property type="entry name" value="FMN_red"/>
    <property type="match status" value="1"/>
</dbReference>
<dbReference type="InterPro" id="IPR005025">
    <property type="entry name" value="FMN_Rdtase-like_dom"/>
</dbReference>
<evidence type="ECO:0000313" key="8">
    <source>
        <dbReference type="Proteomes" id="UP000033111"/>
    </source>
</evidence>
<evidence type="ECO:0000256" key="1">
    <source>
        <dbReference type="ARBA" id="ARBA00001917"/>
    </source>
</evidence>
<dbReference type="GeneID" id="24859036"/>
<evidence type="ECO:0000256" key="4">
    <source>
        <dbReference type="ARBA" id="ARBA00022643"/>
    </source>
</evidence>
<evidence type="ECO:0000256" key="2">
    <source>
        <dbReference type="ARBA" id="ARBA00001966"/>
    </source>
</evidence>
<dbReference type="Proteomes" id="UP000033111">
    <property type="component" value="Chromosome"/>
</dbReference>
<organism evidence="7 8">
    <name type="scientific">Methanosarcina siciliae T4/M</name>
    <dbReference type="NCBI Taxonomy" id="1434120"/>
    <lineage>
        <taxon>Archaea</taxon>
        <taxon>Methanobacteriati</taxon>
        <taxon>Methanobacteriota</taxon>
        <taxon>Stenosarchaea group</taxon>
        <taxon>Methanomicrobia</taxon>
        <taxon>Methanosarcinales</taxon>
        <taxon>Methanosarcinaceae</taxon>
        <taxon>Methanosarcina</taxon>
    </lineage>
</organism>
<dbReference type="OrthoDB" id="9059at2157"/>
<evidence type="ECO:0000256" key="5">
    <source>
        <dbReference type="ARBA" id="ARBA00038292"/>
    </source>
</evidence>
<sequence>MKVVAFNGSPRKEGNTVTLIKHVLAELEKEGIETEMVQIGGKSVHGCTACAKCYENKDKMCVIDKDIVNECIEKMLEADGIILASPTYFSDLTPELKALIDRAGFVAKANNEMFRYKVGAAVVAVRRAGAIHVFDSINHFFTISQMIIPGASYWNIGIGLAEGDVEKDEEGVRTMQVLGRNMAWLLKKVNA</sequence>
<feature type="domain" description="NADPH-dependent FMN reductase-like" evidence="6">
    <location>
        <begin position="1"/>
        <end position="158"/>
    </location>
</feature>
<keyword evidence="3" id="KW-0285">Flavoprotein</keyword>
<evidence type="ECO:0000256" key="3">
    <source>
        <dbReference type="ARBA" id="ARBA00022630"/>
    </source>
</evidence>
<protein>
    <submittedName>
        <fullName evidence="7">Iron-sulfur flavoprotein</fullName>
    </submittedName>
</protein>
<keyword evidence="8" id="KW-1185">Reference proteome</keyword>
<reference evidence="7 8" key="1">
    <citation type="submission" date="2014-07" db="EMBL/GenBank/DDBJ databases">
        <title>Methanogenic archaea and the global carbon cycle.</title>
        <authorList>
            <person name="Henriksen J.R."/>
            <person name="Luke J."/>
            <person name="Reinhart S."/>
            <person name="Benedict M.N."/>
            <person name="Youngblut N.D."/>
            <person name="Metcalf M.E."/>
            <person name="Whitaker R.J."/>
            <person name="Metcalf W.W."/>
        </authorList>
    </citation>
    <scope>NUCLEOTIDE SEQUENCE [LARGE SCALE GENOMIC DNA]</scope>
    <source>
        <strain evidence="7 8">T4/M</strain>
    </source>
</reference>
<name>A0A0E3P187_9EURY</name>
<dbReference type="GO" id="GO:0016491">
    <property type="term" value="F:oxidoreductase activity"/>
    <property type="evidence" value="ECO:0007669"/>
    <property type="project" value="InterPro"/>
</dbReference>
<dbReference type="PANTHER" id="PTHR43278">
    <property type="entry name" value="NAD(P)H-DEPENDENT FMN-CONTAINING OXIDOREDUCTASE YWQN-RELATED"/>
    <property type="match status" value="1"/>
</dbReference>
<comment type="cofactor">
    <cofactor evidence="1">
        <name>FMN</name>
        <dbReference type="ChEBI" id="CHEBI:58210"/>
    </cofactor>
</comment>
<comment type="cofactor">
    <cofactor evidence="2">
        <name>[4Fe-4S] cluster</name>
        <dbReference type="ChEBI" id="CHEBI:49883"/>
    </cofactor>
</comment>
<dbReference type="PATRIC" id="fig|1434120.4.peg.355"/>
<dbReference type="EMBL" id="CP009506">
    <property type="protein sequence ID" value="AKB26999.1"/>
    <property type="molecule type" value="Genomic_DNA"/>
</dbReference>
<gene>
    <name evidence="7" type="ORF">MSSIT_0280</name>
</gene>